<comment type="caution">
    <text evidence="5">The sequence shown here is derived from an EMBL/GenBank/DDBJ whole genome shotgun (WGS) entry which is preliminary data.</text>
</comment>
<dbReference type="InterPro" id="IPR043425">
    <property type="entry name" value="NusG-like"/>
</dbReference>
<feature type="domain" description="NusG-like N-terminal" evidence="4">
    <location>
        <begin position="12"/>
        <end position="111"/>
    </location>
</feature>
<keyword evidence="2" id="KW-0805">Transcription regulation</keyword>
<name>A0A917DDQ3_9HYPH</name>
<evidence type="ECO:0000256" key="2">
    <source>
        <dbReference type="ARBA" id="ARBA00023015"/>
    </source>
</evidence>
<dbReference type="RefSeq" id="WP_188853794.1">
    <property type="nucleotide sequence ID" value="NZ_BMJJ01000010.1"/>
</dbReference>
<protein>
    <submittedName>
        <fullName evidence="5">Transcription antitermination protein RfaH</fullName>
    </submittedName>
</protein>
<reference evidence="5" key="1">
    <citation type="journal article" date="2014" name="Int. J. Syst. Evol. Microbiol.">
        <title>Complete genome sequence of Corynebacterium casei LMG S-19264T (=DSM 44701T), isolated from a smear-ripened cheese.</title>
        <authorList>
            <consortium name="US DOE Joint Genome Institute (JGI-PGF)"/>
            <person name="Walter F."/>
            <person name="Albersmeier A."/>
            <person name="Kalinowski J."/>
            <person name="Ruckert C."/>
        </authorList>
    </citation>
    <scope>NUCLEOTIDE SEQUENCE</scope>
    <source>
        <strain evidence="5">CGMCC 1.15493</strain>
    </source>
</reference>
<dbReference type="Proteomes" id="UP000613160">
    <property type="component" value="Unassembled WGS sequence"/>
</dbReference>
<accession>A0A917DDQ3</accession>
<keyword evidence="3" id="KW-0804">Transcription</keyword>
<dbReference type="SUPFAM" id="SSF82679">
    <property type="entry name" value="N-utilization substance G protein NusG, N-terminal domain"/>
    <property type="match status" value="1"/>
</dbReference>
<dbReference type="PANTHER" id="PTHR30265:SF7">
    <property type="entry name" value="TRANSCRIPTION ANTITERMINATION PROTEIN RFAH"/>
    <property type="match status" value="1"/>
</dbReference>
<dbReference type="SUPFAM" id="SSF50104">
    <property type="entry name" value="Translation proteins SH3-like domain"/>
    <property type="match status" value="1"/>
</dbReference>
<dbReference type="InterPro" id="IPR006645">
    <property type="entry name" value="NGN-like_dom"/>
</dbReference>
<reference evidence="5" key="2">
    <citation type="submission" date="2020-09" db="EMBL/GenBank/DDBJ databases">
        <authorList>
            <person name="Sun Q."/>
            <person name="Zhou Y."/>
        </authorList>
    </citation>
    <scope>NUCLEOTIDE SEQUENCE</scope>
    <source>
        <strain evidence="5">CGMCC 1.15493</strain>
    </source>
</reference>
<gene>
    <name evidence="5" type="primary">rfaH</name>
    <name evidence="5" type="ORF">GCM10011335_38520</name>
</gene>
<sequence>MPTIEIAGPGQGRDWFVLQCHGGKERLAVANLRRQDFPVFLPLIRRVDRKAGKPVEVLRPLFPGYLFVAFDPRREPWRCINGTLGVKRLVSFTDVPQPVGRTIMSPLVRACDDEGVFSTRRMQELRPGERVRLSGGPFDDMVGTIEAMAGGDRARLLLDLLGRTARVTVSRDDLQRVA</sequence>
<dbReference type="GO" id="GO:0005829">
    <property type="term" value="C:cytosol"/>
    <property type="evidence" value="ECO:0007669"/>
    <property type="project" value="TreeGrafter"/>
</dbReference>
<evidence type="ECO:0000313" key="6">
    <source>
        <dbReference type="Proteomes" id="UP000613160"/>
    </source>
</evidence>
<dbReference type="PANTHER" id="PTHR30265">
    <property type="entry name" value="RHO-INTERACTING TRANSCRIPTION TERMINATION FACTOR NUSG"/>
    <property type="match status" value="1"/>
</dbReference>
<evidence type="ECO:0000259" key="4">
    <source>
        <dbReference type="SMART" id="SM00738"/>
    </source>
</evidence>
<evidence type="ECO:0000256" key="1">
    <source>
        <dbReference type="ARBA" id="ARBA00022814"/>
    </source>
</evidence>
<dbReference type="GO" id="GO:0031564">
    <property type="term" value="P:transcription antitermination"/>
    <property type="evidence" value="ECO:0007669"/>
    <property type="project" value="UniProtKB-KW"/>
</dbReference>
<dbReference type="AlphaFoldDB" id="A0A917DDQ3"/>
<evidence type="ECO:0000256" key="3">
    <source>
        <dbReference type="ARBA" id="ARBA00023163"/>
    </source>
</evidence>
<evidence type="ECO:0000313" key="5">
    <source>
        <dbReference type="EMBL" id="GGD31755.1"/>
    </source>
</evidence>
<dbReference type="EMBL" id="BMJJ01000010">
    <property type="protein sequence ID" value="GGD31755.1"/>
    <property type="molecule type" value="Genomic_DNA"/>
</dbReference>
<keyword evidence="6" id="KW-1185">Reference proteome</keyword>
<dbReference type="Gene3D" id="3.30.70.940">
    <property type="entry name" value="NusG, N-terminal domain"/>
    <property type="match status" value="1"/>
</dbReference>
<dbReference type="SMART" id="SM00738">
    <property type="entry name" value="NGN"/>
    <property type="match status" value="1"/>
</dbReference>
<proteinExistence type="predicted"/>
<dbReference type="CDD" id="cd09892">
    <property type="entry name" value="NGN_SP_RfaH"/>
    <property type="match status" value="1"/>
</dbReference>
<dbReference type="GO" id="GO:0006354">
    <property type="term" value="P:DNA-templated transcription elongation"/>
    <property type="evidence" value="ECO:0007669"/>
    <property type="project" value="InterPro"/>
</dbReference>
<organism evidence="5 6">
    <name type="scientific">Aureimonas glaciei</name>
    <dbReference type="NCBI Taxonomy" id="1776957"/>
    <lineage>
        <taxon>Bacteria</taxon>
        <taxon>Pseudomonadati</taxon>
        <taxon>Pseudomonadota</taxon>
        <taxon>Alphaproteobacteria</taxon>
        <taxon>Hyphomicrobiales</taxon>
        <taxon>Aurantimonadaceae</taxon>
        <taxon>Aureimonas</taxon>
    </lineage>
</organism>
<dbReference type="InterPro" id="IPR036735">
    <property type="entry name" value="NGN_dom_sf"/>
</dbReference>
<keyword evidence="1" id="KW-0889">Transcription antitermination</keyword>
<dbReference type="InterPro" id="IPR008991">
    <property type="entry name" value="Translation_prot_SH3-like_sf"/>
</dbReference>
<dbReference type="Pfam" id="PF02357">
    <property type="entry name" value="NusG"/>
    <property type="match status" value="1"/>
</dbReference>